<gene>
    <name evidence="3" type="ORF">IAB77_03740</name>
</gene>
<keyword evidence="2" id="KW-0119">Carbohydrate metabolism</keyword>
<evidence type="ECO:0000313" key="3">
    <source>
        <dbReference type="EMBL" id="HIQ78352.1"/>
    </source>
</evidence>
<reference evidence="3" key="1">
    <citation type="submission" date="2020-10" db="EMBL/GenBank/DDBJ databases">
        <authorList>
            <person name="Gilroy R."/>
        </authorList>
    </citation>
    <scope>NUCLEOTIDE SEQUENCE</scope>
    <source>
        <strain evidence="3">ChiBcolR7-354</strain>
    </source>
</reference>
<evidence type="ECO:0008006" key="5">
    <source>
        <dbReference type="Google" id="ProtNLM"/>
    </source>
</evidence>
<dbReference type="SUPFAM" id="SSF53743">
    <property type="entry name" value="FucI/AraA N-terminal and middle domains"/>
    <property type="match status" value="1"/>
</dbReference>
<dbReference type="Proteomes" id="UP000824262">
    <property type="component" value="Unassembled WGS sequence"/>
</dbReference>
<dbReference type="GO" id="GO:0005996">
    <property type="term" value="P:monosaccharide metabolic process"/>
    <property type="evidence" value="ECO:0007669"/>
    <property type="project" value="InterPro"/>
</dbReference>
<sequence>MSNCCKPKIGVLLYSNNGLRKSGAGTPDGTYEERMKRPEQLTLSALGEFADTVSAGIVYNRADLDRAMALFMSERVDGVYVQYLSWAPDALWMRFERDMPELPVLFASVVPERIPFENTFSANDSVAANTVRGLVGSLQASGSIARMDRPMAETVLGTLDEVMARAKPFFAAAHVRAKLKDAVVVHYARHHEVMWSTYVDGFSLFRYVGPEMKVLANATVRREMDNVSDGDVASAVAELKSRYSVMDDVDEDKLAASVRASLAVDRCAASMGADYVVMNDLDNVMHRELGLRPGFLPCPGGHGIAATPEGDVGAGTAAYILRLLSGRPAQVVEPGYINPETGLVDVGHGGPNDYTDPEAKVVIAKDTRLLNADVKYPGAAFAWQVLAPGVKTLLHLSQGEGGYKMAFTIAEAQDVDFFHASFCHGRLKMLTGTASEVFSRLLAFGTTQHYAIVSGDFRAELRDFAKIMGFKWTEA</sequence>
<dbReference type="AlphaFoldDB" id="A0A9D1CS10"/>
<evidence type="ECO:0000256" key="2">
    <source>
        <dbReference type="ARBA" id="ARBA00023277"/>
    </source>
</evidence>
<accession>A0A9D1CS10</accession>
<organism evidence="3 4">
    <name type="scientific">Candidatus Scatomorpha intestinavium</name>
    <dbReference type="NCBI Taxonomy" id="2840922"/>
    <lineage>
        <taxon>Bacteria</taxon>
        <taxon>Bacillati</taxon>
        <taxon>Bacillota</taxon>
        <taxon>Clostridia</taxon>
        <taxon>Eubacteriales</taxon>
        <taxon>Candidatus Scatomorpha</taxon>
    </lineage>
</organism>
<dbReference type="GO" id="GO:0005737">
    <property type="term" value="C:cytoplasm"/>
    <property type="evidence" value="ECO:0007669"/>
    <property type="project" value="InterPro"/>
</dbReference>
<proteinExistence type="predicted"/>
<comment type="caution">
    <text evidence="3">The sequence shown here is derived from an EMBL/GenBank/DDBJ whole genome shotgun (WGS) entry which is preliminary data.</text>
</comment>
<dbReference type="EMBL" id="DVGA01000041">
    <property type="protein sequence ID" value="HIQ78352.1"/>
    <property type="molecule type" value="Genomic_DNA"/>
</dbReference>
<reference evidence="3" key="2">
    <citation type="journal article" date="2021" name="PeerJ">
        <title>Extensive microbial diversity within the chicken gut microbiome revealed by metagenomics and culture.</title>
        <authorList>
            <person name="Gilroy R."/>
            <person name="Ravi A."/>
            <person name="Getino M."/>
            <person name="Pursley I."/>
            <person name="Horton D.L."/>
            <person name="Alikhan N.F."/>
            <person name="Baker D."/>
            <person name="Gharbi K."/>
            <person name="Hall N."/>
            <person name="Watson M."/>
            <person name="Adriaenssens E.M."/>
            <person name="Foster-Nyarko E."/>
            <person name="Jarju S."/>
            <person name="Secka A."/>
            <person name="Antonio M."/>
            <person name="Oren A."/>
            <person name="Chaudhuri R.R."/>
            <person name="La Ragione R."/>
            <person name="Hildebrand F."/>
            <person name="Pallen M.J."/>
        </authorList>
    </citation>
    <scope>NUCLEOTIDE SEQUENCE</scope>
    <source>
        <strain evidence="3">ChiBcolR7-354</strain>
    </source>
</reference>
<dbReference type="GO" id="GO:0016861">
    <property type="term" value="F:intramolecular oxidoreductase activity, interconverting aldoses and ketoses"/>
    <property type="evidence" value="ECO:0007669"/>
    <property type="project" value="InterPro"/>
</dbReference>
<evidence type="ECO:0000313" key="4">
    <source>
        <dbReference type="Proteomes" id="UP000824262"/>
    </source>
</evidence>
<name>A0A9D1CS10_9FIRM</name>
<keyword evidence="1" id="KW-0413">Isomerase</keyword>
<dbReference type="InterPro" id="IPR009015">
    <property type="entry name" value="Fucose_isomerase_N/cen_sf"/>
</dbReference>
<protein>
    <recommendedName>
        <fullName evidence="5">L-fucose isomerase C-terminal domain-containing protein</fullName>
    </recommendedName>
</protein>
<evidence type="ECO:0000256" key="1">
    <source>
        <dbReference type="ARBA" id="ARBA00023235"/>
    </source>
</evidence>